<dbReference type="AlphaFoldDB" id="A0A502CNY6"/>
<dbReference type="OrthoDB" id="7784140at2"/>
<keyword evidence="2" id="KW-1185">Reference proteome</keyword>
<gene>
    <name evidence="1" type="ORF">EAH84_03385</name>
</gene>
<dbReference type="Proteomes" id="UP000318413">
    <property type="component" value="Unassembled WGS sequence"/>
</dbReference>
<comment type="caution">
    <text evidence="1">The sequence shown here is derived from an EMBL/GenBank/DDBJ whole genome shotgun (WGS) entry which is preliminary data.</text>
</comment>
<evidence type="ECO:0000313" key="2">
    <source>
        <dbReference type="Proteomes" id="UP000318413"/>
    </source>
</evidence>
<accession>A0A502CNY6</accession>
<dbReference type="RefSeq" id="WP_140867700.1">
    <property type="nucleotide sequence ID" value="NZ_RCZK01000002.1"/>
</dbReference>
<dbReference type="EMBL" id="RCZK01000002">
    <property type="protein sequence ID" value="TPG14364.1"/>
    <property type="molecule type" value="Genomic_DNA"/>
</dbReference>
<sequence length="750" mass="79997">MEKRVIFQEDMDAAPGDFNDLQSYAQGGIDHIVADAITGDRRYAGFDAAATGVTTLTVQPGRLYSAGVVYAADQVYIRDFTTSLPVATRKIVSLAVFGDEVDTDQTTREFLLNEETGASEPRQVAMTRARVANVNTVVGQESADPIAPIVPTGALVVATILLTPAGIASVDMVAATALDSIEGVANRVATVEDFRDKALPQIASLGSDIAALTAGQSRLVSKENYGRSLGRLAVLEAKQGIPAAAVDSTADFFLDARGSDLVYPGSNVSVAEGIRFAPEAVGIAPLGIFNPLNPAAKIAGGMLFPAYTRKLRQSVGPSTGEVQASQFTYGVQQVVQRTISRVSITYGRSATVCTNSAWWQSGAYDPLSGIFRVAGETWTVDPSDRDKALGHYMIRTQQFWEDTYEEPYWDVVTVNSQVNGTQIAETFLQANDMWLDAVGLTFTRLAADGQVTLAICETDRGLPLLDKVLSKTTVERQTLGIGKNVIPLQPVFLTGGKRYAIVVITAADHWVGTVPGTAFPSGTFFYVLDGAYQQGDATRDLAFDLYAAEFATARAVIDLNPLTLNGGISTINIIAPAIIPGSTQLTFEIQVAGIWYPLAKTEDLVLGAGGVIPPLLPFRAVFTGSPDMMPGIMLTGSQVTVSRSRTALAWFSTPRILPGAGSASIRVIARLEDFETAHHTAAITLLTGVAYATETAASSIVDAVGEDGVIERTWIFNLGAAVTQYRMKATATTDSALDVFHFAWRKDYAL</sequence>
<name>A0A502CNY6_9SPHN</name>
<organism evidence="1 2">
    <name type="scientific">Sphingomonas oligophenolica</name>
    <dbReference type="NCBI Taxonomy" id="301154"/>
    <lineage>
        <taxon>Bacteria</taxon>
        <taxon>Pseudomonadati</taxon>
        <taxon>Pseudomonadota</taxon>
        <taxon>Alphaproteobacteria</taxon>
        <taxon>Sphingomonadales</taxon>
        <taxon>Sphingomonadaceae</taxon>
        <taxon>Sphingomonas</taxon>
    </lineage>
</organism>
<evidence type="ECO:0000313" key="1">
    <source>
        <dbReference type="EMBL" id="TPG14364.1"/>
    </source>
</evidence>
<reference evidence="1 2" key="1">
    <citation type="journal article" date="2019" name="Environ. Microbiol.">
        <title>Species interactions and distinct microbial communities in high Arctic permafrost affected cryosols are associated with the CH4 and CO2 gas fluxes.</title>
        <authorList>
            <person name="Altshuler I."/>
            <person name="Hamel J."/>
            <person name="Turney S."/>
            <person name="Magnuson E."/>
            <person name="Levesque R."/>
            <person name="Greer C."/>
            <person name="Whyte L.G."/>
        </authorList>
    </citation>
    <scope>NUCLEOTIDE SEQUENCE [LARGE SCALE GENOMIC DNA]</scope>
    <source>
        <strain evidence="1 2">S5.1</strain>
    </source>
</reference>
<protein>
    <submittedName>
        <fullName evidence="1">Uncharacterized protein</fullName>
    </submittedName>
</protein>
<proteinExistence type="predicted"/>